<dbReference type="EMBL" id="CP133617">
    <property type="protein sequence ID" value="WMV33424.1"/>
    <property type="molecule type" value="Genomic_DNA"/>
</dbReference>
<keyword evidence="2" id="KW-1185">Reference proteome</keyword>
<name>A0AAF0R8G5_SOLVR</name>
<gene>
    <name evidence="1" type="ORF">MTR67_026809</name>
</gene>
<evidence type="ECO:0000313" key="1">
    <source>
        <dbReference type="EMBL" id="WMV33424.1"/>
    </source>
</evidence>
<sequence>MYNNSSLYLWILHFP</sequence>
<organism evidence="1 2">
    <name type="scientific">Solanum verrucosum</name>
    <dbReference type="NCBI Taxonomy" id="315347"/>
    <lineage>
        <taxon>Eukaryota</taxon>
        <taxon>Viridiplantae</taxon>
        <taxon>Streptophyta</taxon>
        <taxon>Embryophyta</taxon>
        <taxon>Tracheophyta</taxon>
        <taxon>Spermatophyta</taxon>
        <taxon>Magnoliopsida</taxon>
        <taxon>eudicotyledons</taxon>
        <taxon>Gunneridae</taxon>
        <taxon>Pentapetalae</taxon>
        <taxon>asterids</taxon>
        <taxon>lamiids</taxon>
        <taxon>Solanales</taxon>
        <taxon>Solanaceae</taxon>
        <taxon>Solanoideae</taxon>
        <taxon>Solaneae</taxon>
        <taxon>Solanum</taxon>
    </lineage>
</organism>
<reference evidence="1" key="1">
    <citation type="submission" date="2023-08" db="EMBL/GenBank/DDBJ databases">
        <title>A de novo genome assembly of Solanum verrucosum Schlechtendal, a Mexican diploid species geographically isolated from the other diploid A-genome species in potato relatives.</title>
        <authorList>
            <person name="Hosaka K."/>
        </authorList>
    </citation>
    <scope>NUCLEOTIDE SEQUENCE</scope>
    <source>
        <tissue evidence="1">Young leaves</tissue>
    </source>
</reference>
<protein>
    <submittedName>
        <fullName evidence="1">Uncharacterized protein</fullName>
    </submittedName>
</protein>
<proteinExistence type="predicted"/>
<dbReference type="Proteomes" id="UP001234989">
    <property type="component" value="Chromosome 6"/>
</dbReference>
<evidence type="ECO:0000313" key="2">
    <source>
        <dbReference type="Proteomes" id="UP001234989"/>
    </source>
</evidence>
<accession>A0AAF0R8G5</accession>